<dbReference type="Proteomes" id="UP001151834">
    <property type="component" value="Unassembled WGS sequence"/>
</dbReference>
<dbReference type="AlphaFoldDB" id="A0AAX6LIB1"/>
<proteinExistence type="predicted"/>
<dbReference type="RefSeq" id="WP_231131024.1">
    <property type="nucleotide sequence ID" value="NZ_CP043671.1"/>
</dbReference>
<name>A0AAX6LIB1_LACPE</name>
<reference evidence="1" key="2">
    <citation type="journal article" date="2023" name="Front Nutr">
        <title>Lactiplantibacillus pentosus P2020 protects the hyperuricemia and renal inflammation in mice.</title>
        <authorList>
            <person name="Wang Z."/>
            <person name="Song L."/>
            <person name="Li X."/>
            <person name="Xiao Y."/>
            <person name="Huang Y."/>
            <person name="Zhang Y."/>
            <person name="Li J."/>
            <person name="Li M."/>
            <person name="Ren Z."/>
        </authorList>
    </citation>
    <scope>NUCLEOTIDE SEQUENCE</scope>
    <source>
        <strain evidence="1">P2000</strain>
    </source>
</reference>
<comment type="caution">
    <text evidence="1">The sequence shown here is derived from an EMBL/GenBank/DDBJ whole genome shotgun (WGS) entry which is preliminary data.</text>
</comment>
<evidence type="ECO:0000313" key="1">
    <source>
        <dbReference type="EMBL" id="MDF2314265.1"/>
    </source>
</evidence>
<sequence length="182" mass="21164">MQKATVTELKQELIATGNLKDYGTDTVTLVLSISDHRHRAKVRFYRYPSFKTAWAAVARQLAETPQKSWVRLEAVQSTQELPRETFEKRLAATFRMNYWRYGVSFDKDFKTALLEMESNGQAFFRPSKEHRIGKNRSGSWVDYDRVEPYLKKREGQLPVDIRQTSSVWVFTTAGVFTDGEKI</sequence>
<dbReference type="EMBL" id="JAPEQV010000026">
    <property type="protein sequence ID" value="MDF2314265.1"/>
    <property type="molecule type" value="Genomic_DNA"/>
</dbReference>
<accession>A0AAX6LIB1</accession>
<gene>
    <name evidence="1" type="ORF">OOJ94_15700</name>
</gene>
<reference evidence="1" key="1">
    <citation type="submission" date="2022-11" db="EMBL/GenBank/DDBJ databases">
        <authorList>
            <person name="Wang Z."/>
        </authorList>
    </citation>
    <scope>NUCLEOTIDE SEQUENCE</scope>
    <source>
        <strain evidence="1">P2000</strain>
    </source>
</reference>
<evidence type="ECO:0000313" key="2">
    <source>
        <dbReference type="Proteomes" id="UP001151834"/>
    </source>
</evidence>
<organism evidence="1 2">
    <name type="scientific">Lactiplantibacillus pentosus</name>
    <name type="common">Lactobacillus pentosus</name>
    <dbReference type="NCBI Taxonomy" id="1589"/>
    <lineage>
        <taxon>Bacteria</taxon>
        <taxon>Bacillati</taxon>
        <taxon>Bacillota</taxon>
        <taxon>Bacilli</taxon>
        <taxon>Lactobacillales</taxon>
        <taxon>Lactobacillaceae</taxon>
        <taxon>Lactiplantibacillus</taxon>
    </lineage>
</organism>
<protein>
    <submittedName>
        <fullName evidence="1">Uncharacterized protein</fullName>
    </submittedName>
</protein>